<dbReference type="InterPro" id="IPR016186">
    <property type="entry name" value="C-type_lectin-like/link_sf"/>
</dbReference>
<dbReference type="PANTHER" id="PTHR22803">
    <property type="entry name" value="MANNOSE, PHOSPHOLIPASE, LECTIN RECEPTOR RELATED"/>
    <property type="match status" value="1"/>
</dbReference>
<comment type="caution">
    <text evidence="2">The sequence shown here is derived from an EMBL/GenBank/DDBJ whole genome shotgun (WGS) entry which is preliminary data.</text>
</comment>
<dbReference type="OrthoDB" id="7357196at2759"/>
<accession>A0A8B6FFV4</accession>
<dbReference type="AlphaFoldDB" id="A0A8B6FFV4"/>
<protein>
    <recommendedName>
        <fullName evidence="1">C-type lectin domain-containing protein</fullName>
    </recommendedName>
</protein>
<reference evidence="2" key="1">
    <citation type="submission" date="2018-11" db="EMBL/GenBank/DDBJ databases">
        <authorList>
            <person name="Alioto T."/>
            <person name="Alioto T."/>
        </authorList>
    </citation>
    <scope>NUCLEOTIDE SEQUENCE</scope>
</reference>
<dbReference type="InterPro" id="IPR016187">
    <property type="entry name" value="CTDL_fold"/>
</dbReference>
<dbReference type="EMBL" id="UYJE01006612">
    <property type="protein sequence ID" value="VDI47393.1"/>
    <property type="molecule type" value="Genomic_DNA"/>
</dbReference>
<evidence type="ECO:0000313" key="3">
    <source>
        <dbReference type="Proteomes" id="UP000596742"/>
    </source>
</evidence>
<dbReference type="Proteomes" id="UP000596742">
    <property type="component" value="Unassembled WGS sequence"/>
</dbReference>
<gene>
    <name evidence="2" type="ORF">MGAL_10B039945</name>
</gene>
<dbReference type="Gene3D" id="3.10.100.10">
    <property type="entry name" value="Mannose-Binding Protein A, subunit A"/>
    <property type="match status" value="1"/>
</dbReference>
<proteinExistence type="predicted"/>
<organism evidence="2 3">
    <name type="scientific">Mytilus galloprovincialis</name>
    <name type="common">Mediterranean mussel</name>
    <dbReference type="NCBI Taxonomy" id="29158"/>
    <lineage>
        <taxon>Eukaryota</taxon>
        <taxon>Metazoa</taxon>
        <taxon>Spiralia</taxon>
        <taxon>Lophotrochozoa</taxon>
        <taxon>Mollusca</taxon>
        <taxon>Bivalvia</taxon>
        <taxon>Autobranchia</taxon>
        <taxon>Pteriomorphia</taxon>
        <taxon>Mytilida</taxon>
        <taxon>Mytiloidea</taxon>
        <taxon>Mytilidae</taxon>
        <taxon>Mytilinae</taxon>
        <taxon>Mytilus</taxon>
    </lineage>
</organism>
<dbReference type="Pfam" id="PF00059">
    <property type="entry name" value="Lectin_C"/>
    <property type="match status" value="1"/>
</dbReference>
<keyword evidence="3" id="KW-1185">Reference proteome</keyword>
<dbReference type="InterPro" id="IPR050111">
    <property type="entry name" value="C-type_lectin/snaclec_domain"/>
</dbReference>
<feature type="domain" description="C-type lectin" evidence="1">
    <location>
        <begin position="27"/>
        <end position="91"/>
    </location>
</feature>
<dbReference type="InterPro" id="IPR001304">
    <property type="entry name" value="C-type_lectin-like"/>
</dbReference>
<sequence>MDKRCIPTPVPSMVNRQRFIFAGTDIYWIGATNCDTGIWIWSYDYAPLTYSNWNTGEPNNHRAQGEHCCHMYVNGKWNDTMCSRKAHFVCKRYANSHCDQR</sequence>
<evidence type="ECO:0000259" key="1">
    <source>
        <dbReference type="PROSITE" id="PS50041"/>
    </source>
</evidence>
<dbReference type="SUPFAM" id="SSF56436">
    <property type="entry name" value="C-type lectin-like"/>
    <property type="match status" value="1"/>
</dbReference>
<name>A0A8B6FFV4_MYTGA</name>
<evidence type="ECO:0000313" key="2">
    <source>
        <dbReference type="EMBL" id="VDI47393.1"/>
    </source>
</evidence>
<dbReference type="PROSITE" id="PS50041">
    <property type="entry name" value="C_TYPE_LECTIN_2"/>
    <property type="match status" value="1"/>
</dbReference>